<gene>
    <name evidence="1" type="ORF">POLS_LOCUS2354</name>
</gene>
<dbReference type="InterPro" id="IPR046670">
    <property type="entry name" value="DUF6540"/>
</dbReference>
<dbReference type="OrthoDB" id="3016366at2759"/>
<reference evidence="1" key="1">
    <citation type="submission" date="2021-07" db="EMBL/GenBank/DDBJ databases">
        <authorList>
            <person name="Branca A.L. A."/>
        </authorList>
    </citation>
    <scope>NUCLEOTIDE SEQUENCE</scope>
</reference>
<accession>A0A9W4HHU2</accession>
<name>A0A9W4HHU2_PENOL</name>
<comment type="caution">
    <text evidence="1">The sequence shown here is derived from an EMBL/GenBank/DDBJ whole genome shotgun (WGS) entry which is preliminary data.</text>
</comment>
<proteinExistence type="predicted"/>
<sequence>MSNLEETEARQRASALRRKQAHVRDMLTRGTLFIVLYLRSDPPVPNDFHWALYLHADNPGGYQYHVRGTNGIWEPAHEFTHNIMSGHNLCVLIEIATIRQDEVTYGRVDQILKSYDDTLNMVSGLNCRTWLLRVLHMLVGAGIVHLNIEELEKECYDFGNGFSVAASCGVQPRPVVKSMFA</sequence>
<dbReference type="Pfam" id="PF20174">
    <property type="entry name" value="DUF6540"/>
    <property type="match status" value="1"/>
</dbReference>
<protein>
    <submittedName>
        <fullName evidence="1">Uncharacterized protein</fullName>
    </submittedName>
</protein>
<dbReference type="EMBL" id="CAJVOS010000014">
    <property type="protein sequence ID" value="CAG8019267.1"/>
    <property type="molecule type" value="Genomic_DNA"/>
</dbReference>
<dbReference type="Proteomes" id="UP001153618">
    <property type="component" value="Unassembled WGS sequence"/>
</dbReference>
<keyword evidence="2" id="KW-1185">Reference proteome</keyword>
<organism evidence="1 2">
    <name type="scientific">Penicillium olsonii</name>
    <dbReference type="NCBI Taxonomy" id="99116"/>
    <lineage>
        <taxon>Eukaryota</taxon>
        <taxon>Fungi</taxon>
        <taxon>Dikarya</taxon>
        <taxon>Ascomycota</taxon>
        <taxon>Pezizomycotina</taxon>
        <taxon>Eurotiomycetes</taxon>
        <taxon>Eurotiomycetidae</taxon>
        <taxon>Eurotiales</taxon>
        <taxon>Aspergillaceae</taxon>
        <taxon>Penicillium</taxon>
    </lineage>
</organism>
<dbReference type="AlphaFoldDB" id="A0A9W4HHU2"/>
<evidence type="ECO:0000313" key="1">
    <source>
        <dbReference type="EMBL" id="CAG8019267.1"/>
    </source>
</evidence>
<evidence type="ECO:0000313" key="2">
    <source>
        <dbReference type="Proteomes" id="UP001153618"/>
    </source>
</evidence>